<sequence>MRHIVLGSVTVKVLEASMDMLTPPCSPNSWWALANAVAGSFSVAIEGNVDFFATKTAPRQSHRPRYLFSYRRKHGHDSGWHWFQSETEGSISLISLFCSDSFFFLDPGSFPSPKALKRIASSLILKPPRRDTSCISSRPSSMRIFRRLASRRAFYNQGYYNLTGRFLELMATTPS</sequence>
<comment type="caution">
    <text evidence="1">The sequence shown here is derived from an EMBL/GenBank/DDBJ whole genome shotgun (WGS) entry which is preliminary data.</text>
</comment>
<accession>A0ABR2PY38</accession>
<organism evidence="1 2">
    <name type="scientific">Hibiscus sabdariffa</name>
    <name type="common">roselle</name>
    <dbReference type="NCBI Taxonomy" id="183260"/>
    <lineage>
        <taxon>Eukaryota</taxon>
        <taxon>Viridiplantae</taxon>
        <taxon>Streptophyta</taxon>
        <taxon>Embryophyta</taxon>
        <taxon>Tracheophyta</taxon>
        <taxon>Spermatophyta</taxon>
        <taxon>Magnoliopsida</taxon>
        <taxon>eudicotyledons</taxon>
        <taxon>Gunneridae</taxon>
        <taxon>Pentapetalae</taxon>
        <taxon>rosids</taxon>
        <taxon>malvids</taxon>
        <taxon>Malvales</taxon>
        <taxon>Malvaceae</taxon>
        <taxon>Malvoideae</taxon>
        <taxon>Hibiscus</taxon>
    </lineage>
</organism>
<evidence type="ECO:0000313" key="2">
    <source>
        <dbReference type="Proteomes" id="UP001396334"/>
    </source>
</evidence>
<dbReference type="EMBL" id="JBBPBN010000049">
    <property type="protein sequence ID" value="KAK8993343.1"/>
    <property type="molecule type" value="Genomic_DNA"/>
</dbReference>
<gene>
    <name evidence="1" type="ORF">V6N11_033444</name>
</gene>
<keyword evidence="2" id="KW-1185">Reference proteome</keyword>
<name>A0ABR2PY38_9ROSI</name>
<protein>
    <submittedName>
        <fullName evidence="1">Uncharacterized protein</fullName>
    </submittedName>
</protein>
<reference evidence="1 2" key="1">
    <citation type="journal article" date="2024" name="G3 (Bethesda)">
        <title>Genome assembly of Hibiscus sabdariffa L. provides insights into metabolisms of medicinal natural products.</title>
        <authorList>
            <person name="Kim T."/>
        </authorList>
    </citation>
    <scope>NUCLEOTIDE SEQUENCE [LARGE SCALE GENOMIC DNA]</scope>
    <source>
        <strain evidence="1">TK-2024</strain>
        <tissue evidence="1">Old leaves</tissue>
    </source>
</reference>
<proteinExistence type="predicted"/>
<dbReference type="Proteomes" id="UP001396334">
    <property type="component" value="Unassembled WGS sequence"/>
</dbReference>
<evidence type="ECO:0000313" key="1">
    <source>
        <dbReference type="EMBL" id="KAK8993343.1"/>
    </source>
</evidence>